<dbReference type="OrthoDB" id="9805159at2"/>
<dbReference type="GO" id="GO:0005975">
    <property type="term" value="P:carbohydrate metabolic process"/>
    <property type="evidence" value="ECO:0007669"/>
    <property type="project" value="InterPro"/>
</dbReference>
<proteinExistence type="predicted"/>
<organism evidence="2 3">
    <name type="scientific">Mahella australiensis (strain DSM 15567 / CIP 107919 / 50-1 BON)</name>
    <dbReference type="NCBI Taxonomy" id="697281"/>
    <lineage>
        <taxon>Bacteria</taxon>
        <taxon>Bacillati</taxon>
        <taxon>Bacillota</taxon>
        <taxon>Clostridia</taxon>
        <taxon>Thermoanaerobacterales</taxon>
        <taxon>Thermoanaerobacterales Family IV. Incertae Sedis</taxon>
        <taxon>Mahella</taxon>
    </lineage>
</organism>
<feature type="domain" description="Glycosyl hydrolase family 13 catalytic" evidence="1">
    <location>
        <begin position="275"/>
        <end position="604"/>
    </location>
</feature>
<dbReference type="InterPro" id="IPR017853">
    <property type="entry name" value="GH"/>
</dbReference>
<dbReference type="Gene3D" id="3.20.20.80">
    <property type="entry name" value="Glycosidases"/>
    <property type="match status" value="1"/>
</dbReference>
<dbReference type="RefSeq" id="WP_013781385.1">
    <property type="nucleotide sequence ID" value="NC_015520.1"/>
</dbReference>
<dbReference type="SUPFAM" id="SSF51445">
    <property type="entry name" value="(Trans)glycosidases"/>
    <property type="match status" value="1"/>
</dbReference>
<dbReference type="eggNOG" id="COG0366">
    <property type="taxonomic scope" value="Bacteria"/>
</dbReference>
<protein>
    <submittedName>
        <fullName evidence="2">Alpha amylase catalytic region</fullName>
    </submittedName>
</protein>
<dbReference type="KEGG" id="mas:Mahau_1776"/>
<dbReference type="STRING" id="697281.Mahau_1776"/>
<evidence type="ECO:0000313" key="3">
    <source>
        <dbReference type="Proteomes" id="UP000008457"/>
    </source>
</evidence>
<dbReference type="Pfam" id="PF00128">
    <property type="entry name" value="Alpha-amylase"/>
    <property type="match status" value="2"/>
</dbReference>
<dbReference type="HOGENOM" id="CLU_402147_0_0_9"/>
<dbReference type="Proteomes" id="UP000008457">
    <property type="component" value="Chromosome"/>
</dbReference>
<sequence>MAEVKDDGKVIVLFDNNINCNFDKASGRLISMSGAEMKLDNCTFDIDVGCDGEFKWNTLAFQELDNLHTWEVPAIVPKVGSDSSKNFMGFDKREGTLVANYQVDGLHISILYSLGNGVVRIGVEVSNKGDHKRIINGIAFEMSSKVDDDAEFEFPGNVPHNIFKVSDLQTNKVIQSGQIAAFVHTYSEGGHYNVIFLDPEEKWSTGVFRTDYNKIKYINLAAVESYLAPGQTLYCGDMFVQLIGKSNPYLAVRELYTKNNWVPPSEGITDGVMYSCHPSGTMDSGFPLKRDLFEYAEELEALKDLGIDHIWLLPIFEHDDRGVYHPGDMSIIDERYGGDDGVKYFSKKLHDLGMTLLFDFVPHGPSMDDEFAKQHMQWAAVDREGRYKTEWDCLSFDMANPEYQRYIAEMVKTHIDRFNIDGSRIDCAMGGLSNWNPYPGNRPSCSNLKGGVSITRAIRDAFIQKDKKPLILPENFNPLPFYYTYTDVFYDMPFYRVLMELDEANITDEEYVRRLTHWLEAEMLSTPERLVKLRFLGNHDTVSWTWQASRAVDVYGVDKAKALWALISFIDGMPMIYQGDEDPTIYGGHSPELRGFFKDLFRARKQWLGNQYDVAYIYTNTSIMAFKRSAEDKSRLILINLSPDIQSCELDLVKDNSLVYGSCEINGSKITMEGYGYAIINIKG</sequence>
<evidence type="ECO:0000313" key="2">
    <source>
        <dbReference type="EMBL" id="AEE96957.1"/>
    </source>
</evidence>
<keyword evidence="3" id="KW-1185">Reference proteome</keyword>
<reference evidence="2 3" key="2">
    <citation type="journal article" date="2011" name="Stand. Genomic Sci.">
        <title>Complete genome sequence of Mahella australiensis type strain (50-1 BON).</title>
        <authorList>
            <person name="Sikorski J."/>
            <person name="Teshima H."/>
            <person name="Nolan M."/>
            <person name="Lucas S."/>
            <person name="Hammon N."/>
            <person name="Deshpande S."/>
            <person name="Cheng J.F."/>
            <person name="Pitluck S."/>
            <person name="Liolios K."/>
            <person name="Pagani I."/>
            <person name="Ivanova N."/>
            <person name="Huntemann M."/>
            <person name="Mavromatis K."/>
            <person name="Ovchinikova G."/>
            <person name="Pati A."/>
            <person name="Tapia R."/>
            <person name="Han C."/>
            <person name="Goodwin L."/>
            <person name="Chen A."/>
            <person name="Palaniappan K."/>
            <person name="Land M."/>
            <person name="Hauser L."/>
            <person name="Ngatchou-Djao O.D."/>
            <person name="Rohde M."/>
            <person name="Pukall R."/>
            <person name="Spring S."/>
            <person name="Abt B."/>
            <person name="Goker M."/>
            <person name="Detter J.C."/>
            <person name="Woyke T."/>
            <person name="Bristow J."/>
            <person name="Markowitz V."/>
            <person name="Hugenholtz P."/>
            <person name="Eisen J.A."/>
            <person name="Kyrpides N.C."/>
            <person name="Klenk H.P."/>
            <person name="Lapidus A."/>
        </authorList>
    </citation>
    <scope>NUCLEOTIDE SEQUENCE [LARGE SCALE GENOMIC DNA]</scope>
    <source>
        <strain evidence="3">DSM 15567 / CIP 107919 / 50-1 BON</strain>
    </source>
</reference>
<dbReference type="SUPFAM" id="SSF51011">
    <property type="entry name" value="Glycosyl hydrolase domain"/>
    <property type="match status" value="1"/>
</dbReference>
<gene>
    <name evidence="2" type="ordered locus">Mahau_1776</name>
</gene>
<dbReference type="SMART" id="SM00642">
    <property type="entry name" value="Aamy"/>
    <property type="match status" value="1"/>
</dbReference>
<dbReference type="EMBL" id="CP002360">
    <property type="protein sequence ID" value="AEE96957.1"/>
    <property type="molecule type" value="Genomic_DNA"/>
</dbReference>
<dbReference type="InterPro" id="IPR006047">
    <property type="entry name" value="GH13_cat_dom"/>
</dbReference>
<reference evidence="3" key="1">
    <citation type="submission" date="2010-11" db="EMBL/GenBank/DDBJ databases">
        <title>The complete genome of Mahella australiensis DSM 15567.</title>
        <authorList>
            <consortium name="US DOE Joint Genome Institute (JGI-PGF)"/>
            <person name="Lucas S."/>
            <person name="Copeland A."/>
            <person name="Lapidus A."/>
            <person name="Bruce D."/>
            <person name="Goodwin L."/>
            <person name="Pitluck S."/>
            <person name="Kyrpides N."/>
            <person name="Mavromatis K."/>
            <person name="Pagani I."/>
            <person name="Ivanova N."/>
            <person name="Teshima H."/>
            <person name="Brettin T."/>
            <person name="Detter J.C."/>
            <person name="Han C."/>
            <person name="Tapia R."/>
            <person name="Land M."/>
            <person name="Hauser L."/>
            <person name="Markowitz V."/>
            <person name="Cheng J.-F."/>
            <person name="Hugenholtz P."/>
            <person name="Woyke T."/>
            <person name="Wu D."/>
            <person name="Spring S."/>
            <person name="Pukall R."/>
            <person name="Steenblock K."/>
            <person name="Schneider S."/>
            <person name="Klenk H.-P."/>
            <person name="Eisen J.A."/>
        </authorList>
    </citation>
    <scope>NUCLEOTIDE SEQUENCE [LARGE SCALE GENOMIC DNA]</scope>
    <source>
        <strain evidence="3">DSM 15567 / CIP 107919 / 50-1 BON</strain>
    </source>
</reference>
<dbReference type="PANTHER" id="PTHR10357">
    <property type="entry name" value="ALPHA-AMYLASE FAMILY MEMBER"/>
    <property type="match status" value="1"/>
</dbReference>
<dbReference type="CDD" id="cd00551">
    <property type="entry name" value="AmyAc_family"/>
    <property type="match status" value="1"/>
</dbReference>
<accession>F4A0R1</accession>
<name>F4A0R1_MAHA5</name>
<evidence type="ECO:0000259" key="1">
    <source>
        <dbReference type="SMART" id="SM00642"/>
    </source>
</evidence>
<dbReference type="AlphaFoldDB" id="F4A0R1"/>